<evidence type="ECO:0000256" key="2">
    <source>
        <dbReference type="SAM" id="SignalP"/>
    </source>
</evidence>
<name>A0A167IV25_CALVF</name>
<sequence>MSCKLLLLLSLISRTAAQLSLYIPDTDPQPLSAIELGVGSDGRTTWEILPGQPTGSWVGQVEDFPTLTLAEGPSDAILTGAPDLNFAVSCTLLPTTSPGAVPLAACTNLADGGAGWEEAATPLAVQTGAAGAVSTAAGGSGVGSVGGTGSATNGGSPNGPVSGSPMVPSSTSRPQVAGAVRLGGAGWSVALGLGVALCAGVFGGWY</sequence>
<feature type="chain" id="PRO_5007888553" evidence="2">
    <location>
        <begin position="18"/>
        <end position="206"/>
    </location>
</feature>
<organism evidence="3 4">
    <name type="scientific">Calocera viscosa (strain TUFC12733)</name>
    <dbReference type="NCBI Taxonomy" id="1330018"/>
    <lineage>
        <taxon>Eukaryota</taxon>
        <taxon>Fungi</taxon>
        <taxon>Dikarya</taxon>
        <taxon>Basidiomycota</taxon>
        <taxon>Agaricomycotina</taxon>
        <taxon>Dacrymycetes</taxon>
        <taxon>Dacrymycetales</taxon>
        <taxon>Dacrymycetaceae</taxon>
        <taxon>Calocera</taxon>
    </lineage>
</organism>
<accession>A0A167IV25</accession>
<keyword evidence="2" id="KW-0732">Signal</keyword>
<keyword evidence="4" id="KW-1185">Reference proteome</keyword>
<dbReference type="STRING" id="1330018.A0A167IV25"/>
<evidence type="ECO:0000313" key="3">
    <source>
        <dbReference type="EMBL" id="KZO92988.1"/>
    </source>
</evidence>
<feature type="compositionally biased region" description="Low complexity" evidence="1">
    <location>
        <begin position="150"/>
        <end position="172"/>
    </location>
</feature>
<evidence type="ECO:0000313" key="4">
    <source>
        <dbReference type="Proteomes" id="UP000076738"/>
    </source>
</evidence>
<dbReference type="Proteomes" id="UP000076738">
    <property type="component" value="Unassembled WGS sequence"/>
</dbReference>
<reference evidence="3 4" key="1">
    <citation type="journal article" date="2016" name="Mol. Biol. Evol.">
        <title>Comparative Genomics of Early-Diverging Mushroom-Forming Fungi Provides Insights into the Origins of Lignocellulose Decay Capabilities.</title>
        <authorList>
            <person name="Nagy L.G."/>
            <person name="Riley R."/>
            <person name="Tritt A."/>
            <person name="Adam C."/>
            <person name="Daum C."/>
            <person name="Floudas D."/>
            <person name="Sun H."/>
            <person name="Yadav J.S."/>
            <person name="Pangilinan J."/>
            <person name="Larsson K.H."/>
            <person name="Matsuura K."/>
            <person name="Barry K."/>
            <person name="Labutti K."/>
            <person name="Kuo R."/>
            <person name="Ohm R.A."/>
            <person name="Bhattacharya S.S."/>
            <person name="Shirouzu T."/>
            <person name="Yoshinaga Y."/>
            <person name="Martin F.M."/>
            <person name="Grigoriev I.V."/>
            <person name="Hibbett D.S."/>
        </authorList>
    </citation>
    <scope>NUCLEOTIDE SEQUENCE [LARGE SCALE GENOMIC DNA]</scope>
    <source>
        <strain evidence="3 4">TUFC12733</strain>
    </source>
</reference>
<protein>
    <submittedName>
        <fullName evidence="3">Uncharacterized protein</fullName>
    </submittedName>
</protein>
<dbReference type="OrthoDB" id="4991875at2759"/>
<feature type="signal peptide" evidence="2">
    <location>
        <begin position="1"/>
        <end position="17"/>
    </location>
</feature>
<dbReference type="AlphaFoldDB" id="A0A167IV25"/>
<proteinExistence type="predicted"/>
<gene>
    <name evidence="3" type="ORF">CALVIDRAFT_566908</name>
</gene>
<feature type="region of interest" description="Disordered" evidence="1">
    <location>
        <begin position="144"/>
        <end position="173"/>
    </location>
</feature>
<dbReference type="EMBL" id="KV417305">
    <property type="protein sequence ID" value="KZO92988.1"/>
    <property type="molecule type" value="Genomic_DNA"/>
</dbReference>
<evidence type="ECO:0000256" key="1">
    <source>
        <dbReference type="SAM" id="MobiDB-lite"/>
    </source>
</evidence>